<dbReference type="AlphaFoldDB" id="A0A6A6WE63"/>
<dbReference type="RefSeq" id="XP_033602318.1">
    <property type="nucleotide sequence ID" value="XM_033740698.1"/>
</dbReference>
<evidence type="ECO:0000313" key="2">
    <source>
        <dbReference type="EMBL" id="KAF2759867.1"/>
    </source>
</evidence>
<evidence type="ECO:0000256" key="1">
    <source>
        <dbReference type="SAM" id="Phobius"/>
    </source>
</evidence>
<dbReference type="Proteomes" id="UP000799437">
    <property type="component" value="Unassembled WGS sequence"/>
</dbReference>
<dbReference type="PANTHER" id="PTHR36978:SF4">
    <property type="entry name" value="P-LOOP CONTAINING NUCLEOSIDE TRIPHOSPHATE HYDROLASE PROTEIN"/>
    <property type="match status" value="1"/>
</dbReference>
<sequence>MRFVSKPQDTYPTGTGPKVIAAGLPRCATSSLQTSFEQHLGYGPCMHFARIAPYAERLRLVRSMALERDKATRQAMLRTLFDVVNSSADFPGMWFIEDLVEMYPDAQIILNKRRSGTEWHKSFMDTIYWFSVPNGVYAWAAWLVETDREQVNLFRVFYSQLPERYGVEDWCPEMMDRHSELVRRVARKHGKEVLEWEPADGYEPICKFLGKDVPAEPFPRTNETADILFIQKFLLVRGLAYWLAALATPVAVFYAVRQLLF</sequence>
<evidence type="ECO:0000313" key="3">
    <source>
        <dbReference type="Proteomes" id="UP000799437"/>
    </source>
</evidence>
<name>A0A6A6WE63_9PEZI</name>
<protein>
    <recommendedName>
        <fullName evidence="4">NAD dependent epimerase/dehydratase</fullName>
    </recommendedName>
</protein>
<reference evidence="2" key="1">
    <citation type="journal article" date="2020" name="Stud. Mycol.">
        <title>101 Dothideomycetes genomes: a test case for predicting lifestyles and emergence of pathogens.</title>
        <authorList>
            <person name="Haridas S."/>
            <person name="Albert R."/>
            <person name="Binder M."/>
            <person name="Bloem J."/>
            <person name="Labutti K."/>
            <person name="Salamov A."/>
            <person name="Andreopoulos B."/>
            <person name="Baker S."/>
            <person name="Barry K."/>
            <person name="Bills G."/>
            <person name="Bluhm B."/>
            <person name="Cannon C."/>
            <person name="Castanera R."/>
            <person name="Culley D."/>
            <person name="Daum C."/>
            <person name="Ezra D."/>
            <person name="Gonzalez J."/>
            <person name="Henrissat B."/>
            <person name="Kuo A."/>
            <person name="Liang C."/>
            <person name="Lipzen A."/>
            <person name="Lutzoni F."/>
            <person name="Magnuson J."/>
            <person name="Mondo S."/>
            <person name="Nolan M."/>
            <person name="Ohm R."/>
            <person name="Pangilinan J."/>
            <person name="Park H.-J."/>
            <person name="Ramirez L."/>
            <person name="Alfaro M."/>
            <person name="Sun H."/>
            <person name="Tritt A."/>
            <person name="Yoshinaga Y."/>
            <person name="Zwiers L.-H."/>
            <person name="Turgeon B."/>
            <person name="Goodwin S."/>
            <person name="Spatafora J."/>
            <person name="Crous P."/>
            <person name="Grigoriev I."/>
        </authorList>
    </citation>
    <scope>NUCLEOTIDE SEQUENCE</scope>
    <source>
        <strain evidence="2">CBS 121739</strain>
    </source>
</reference>
<dbReference type="OrthoDB" id="408152at2759"/>
<accession>A0A6A6WE63</accession>
<dbReference type="InterPro" id="IPR027417">
    <property type="entry name" value="P-loop_NTPase"/>
</dbReference>
<keyword evidence="3" id="KW-1185">Reference proteome</keyword>
<dbReference type="EMBL" id="ML996569">
    <property type="protein sequence ID" value="KAF2759867.1"/>
    <property type="molecule type" value="Genomic_DNA"/>
</dbReference>
<dbReference type="GeneID" id="54481752"/>
<dbReference type="Pfam" id="PF17784">
    <property type="entry name" value="Sulfotransfer_4"/>
    <property type="match status" value="1"/>
</dbReference>
<dbReference type="PANTHER" id="PTHR36978">
    <property type="entry name" value="P-LOOP CONTAINING NUCLEOTIDE TRIPHOSPHATE HYDROLASE"/>
    <property type="match status" value="1"/>
</dbReference>
<keyword evidence="1" id="KW-0812">Transmembrane</keyword>
<keyword evidence="1" id="KW-1133">Transmembrane helix</keyword>
<organism evidence="2 3">
    <name type="scientific">Pseudovirgaria hyperparasitica</name>
    <dbReference type="NCBI Taxonomy" id="470096"/>
    <lineage>
        <taxon>Eukaryota</taxon>
        <taxon>Fungi</taxon>
        <taxon>Dikarya</taxon>
        <taxon>Ascomycota</taxon>
        <taxon>Pezizomycotina</taxon>
        <taxon>Dothideomycetes</taxon>
        <taxon>Dothideomycetes incertae sedis</taxon>
        <taxon>Acrospermales</taxon>
        <taxon>Acrospermaceae</taxon>
        <taxon>Pseudovirgaria</taxon>
    </lineage>
</organism>
<keyword evidence="1" id="KW-0472">Membrane</keyword>
<dbReference type="SUPFAM" id="SSF52540">
    <property type="entry name" value="P-loop containing nucleoside triphosphate hydrolases"/>
    <property type="match status" value="1"/>
</dbReference>
<proteinExistence type="predicted"/>
<gene>
    <name evidence="2" type="ORF">EJ05DRAFT_312327</name>
</gene>
<evidence type="ECO:0008006" key="4">
    <source>
        <dbReference type="Google" id="ProtNLM"/>
    </source>
</evidence>
<dbReference type="InterPro" id="IPR040632">
    <property type="entry name" value="Sulfotransfer_4"/>
</dbReference>
<feature type="transmembrane region" description="Helical" evidence="1">
    <location>
        <begin position="239"/>
        <end position="256"/>
    </location>
</feature>
<dbReference type="Gene3D" id="3.40.50.300">
    <property type="entry name" value="P-loop containing nucleotide triphosphate hydrolases"/>
    <property type="match status" value="1"/>
</dbReference>